<dbReference type="OrthoDB" id="26294at2"/>
<dbReference type="NCBIfam" id="TIGR01764">
    <property type="entry name" value="excise"/>
    <property type="match status" value="1"/>
</dbReference>
<dbReference type="AlphaFoldDB" id="A0A521DPD4"/>
<evidence type="ECO:0000259" key="1">
    <source>
        <dbReference type="Pfam" id="PF12728"/>
    </source>
</evidence>
<protein>
    <submittedName>
        <fullName evidence="2">DNA binding domain-containing protein, excisionase family</fullName>
    </submittedName>
</protein>
<dbReference type="InterPro" id="IPR010093">
    <property type="entry name" value="SinI_DNA-bd"/>
</dbReference>
<sequence>MGGDRKEIKLITPEKAGERLSVSPVTIRKWLRQGKLRGTKIFGSGWRVREDEIDRFIKKTEEETL</sequence>
<proteinExistence type="predicted"/>
<accession>A0A521DPD4</accession>
<feature type="domain" description="Helix-turn-helix" evidence="1">
    <location>
        <begin position="11"/>
        <end position="59"/>
    </location>
</feature>
<organism evidence="2 3">
    <name type="scientific">Melghirimyces algeriensis</name>
    <dbReference type="NCBI Taxonomy" id="910412"/>
    <lineage>
        <taxon>Bacteria</taxon>
        <taxon>Bacillati</taxon>
        <taxon>Bacillota</taxon>
        <taxon>Bacilli</taxon>
        <taxon>Bacillales</taxon>
        <taxon>Thermoactinomycetaceae</taxon>
        <taxon>Melghirimyces</taxon>
    </lineage>
</organism>
<evidence type="ECO:0000313" key="2">
    <source>
        <dbReference type="EMBL" id="SMO73566.1"/>
    </source>
</evidence>
<dbReference type="Pfam" id="PF12728">
    <property type="entry name" value="HTH_17"/>
    <property type="match status" value="1"/>
</dbReference>
<dbReference type="InterPro" id="IPR041657">
    <property type="entry name" value="HTH_17"/>
</dbReference>
<dbReference type="InterPro" id="IPR009061">
    <property type="entry name" value="DNA-bd_dom_put_sf"/>
</dbReference>
<dbReference type="RefSeq" id="WP_142505746.1">
    <property type="nucleotide sequence ID" value="NZ_FXTI01000006.1"/>
</dbReference>
<dbReference type="Proteomes" id="UP000315636">
    <property type="component" value="Unassembled WGS sequence"/>
</dbReference>
<dbReference type="EMBL" id="FXTI01000006">
    <property type="protein sequence ID" value="SMO73566.1"/>
    <property type="molecule type" value="Genomic_DNA"/>
</dbReference>
<evidence type="ECO:0000313" key="3">
    <source>
        <dbReference type="Proteomes" id="UP000315636"/>
    </source>
</evidence>
<gene>
    <name evidence="2" type="ORF">SAMN06264849_106171</name>
</gene>
<dbReference type="GO" id="GO:0003677">
    <property type="term" value="F:DNA binding"/>
    <property type="evidence" value="ECO:0007669"/>
    <property type="project" value="InterPro"/>
</dbReference>
<name>A0A521DPD4_9BACL</name>
<dbReference type="SUPFAM" id="SSF46955">
    <property type="entry name" value="Putative DNA-binding domain"/>
    <property type="match status" value="1"/>
</dbReference>
<reference evidence="2 3" key="1">
    <citation type="submission" date="2017-05" db="EMBL/GenBank/DDBJ databases">
        <authorList>
            <person name="Varghese N."/>
            <person name="Submissions S."/>
        </authorList>
    </citation>
    <scope>NUCLEOTIDE SEQUENCE [LARGE SCALE GENOMIC DNA]</scope>
    <source>
        <strain evidence="2 3">DSM 45474</strain>
    </source>
</reference>
<keyword evidence="3" id="KW-1185">Reference proteome</keyword>